<dbReference type="Gene3D" id="3.10.105.10">
    <property type="entry name" value="Dipeptide-binding Protein, Domain 3"/>
    <property type="match status" value="1"/>
</dbReference>
<evidence type="ECO:0000256" key="1">
    <source>
        <dbReference type="ARBA" id="ARBA00005695"/>
    </source>
</evidence>
<keyword evidence="7" id="KW-1185">Reference proteome</keyword>
<name>A0A1E5HF56_9ENTE</name>
<dbReference type="PANTHER" id="PTHR30290:SF9">
    <property type="entry name" value="OLIGOPEPTIDE-BINDING PROTEIN APPA"/>
    <property type="match status" value="1"/>
</dbReference>
<feature type="chain" id="PRO_5038924427" evidence="4">
    <location>
        <begin position="21"/>
        <end position="588"/>
    </location>
</feature>
<protein>
    <submittedName>
        <fullName evidence="6">Peptide ABC transporter substrate-binding protein</fullName>
    </submittedName>
</protein>
<dbReference type="RefSeq" id="WP_069639172.1">
    <property type="nucleotide sequence ID" value="NZ_JAFBEZ010000001.1"/>
</dbReference>
<dbReference type="Pfam" id="PF00496">
    <property type="entry name" value="SBP_bac_5"/>
    <property type="match status" value="1"/>
</dbReference>
<evidence type="ECO:0000313" key="7">
    <source>
        <dbReference type="Proteomes" id="UP000094469"/>
    </source>
</evidence>
<dbReference type="EMBL" id="MIKC01000004">
    <property type="protein sequence ID" value="OEG23435.1"/>
    <property type="molecule type" value="Genomic_DNA"/>
</dbReference>
<sequence>MKKKMVSGVMLLMSVTLGLAACGGGKKEESTSSNEDATKFARAVKNEEKAIDGGTLKVAIAADTQFPGVFDANFSSNALDTKIMSGAYESLIKYDDEGKLIDGGPADLEIDVDGKKAIIKLREDLKWSDGKAVTTEDVIFPYEIIGHKDYPGVRYGSKFESIVGMKEYHEGKAETISGIKAIDDRSVEISYIEMNPAIKLAGGVIWGTATPKRLFEGIAVKDMETSDPVRKNPVTLGAFKLDKFVNGESATFVANEHYYGGKPKLAKIVKTIVPTASVVESMKAKEYDTFVDMPADSYDTYKDLEGYQILGDVDNSYTYLGFKMGKWNAEQEGVAYDEKSKMANKNLRQAMGYAINTEAIADKFYHGLRSTSNSLIIPFFKSVHNPDQKGYSYDHKKAKKLLEDAGYKDTDDDGIREDPNGDKLVINFACRKNEEISQALADYMIQEWEKIGLKVELSGGRLMDSQAFYKKLQEDDPEIDVYNAAWVTGLDPAPTGLYGRNSEFNYTRFASEENDKLLKALESEKTFDDKERKKAFYAWQEYAKEEAFAIPTTNYYVIQPVNNRVKNYLLSNKEMDWSKVELTADKPK</sequence>
<feature type="domain" description="Solute-binding protein family 5" evidence="5">
    <location>
        <begin position="109"/>
        <end position="505"/>
    </location>
</feature>
<keyword evidence="2" id="KW-0813">Transport</keyword>
<dbReference type="PIRSF" id="PIRSF002741">
    <property type="entry name" value="MppA"/>
    <property type="match status" value="1"/>
</dbReference>
<dbReference type="InterPro" id="IPR039424">
    <property type="entry name" value="SBP_5"/>
</dbReference>
<evidence type="ECO:0000259" key="5">
    <source>
        <dbReference type="Pfam" id="PF00496"/>
    </source>
</evidence>
<dbReference type="STRING" id="1131292.BCR24_11755"/>
<organism evidence="6 7">
    <name type="scientific">Enterococcus ureilyticus</name>
    <dbReference type="NCBI Taxonomy" id="1131292"/>
    <lineage>
        <taxon>Bacteria</taxon>
        <taxon>Bacillati</taxon>
        <taxon>Bacillota</taxon>
        <taxon>Bacilli</taxon>
        <taxon>Lactobacillales</taxon>
        <taxon>Enterococcaceae</taxon>
        <taxon>Enterococcus</taxon>
    </lineage>
</organism>
<evidence type="ECO:0000313" key="6">
    <source>
        <dbReference type="EMBL" id="OEG23435.1"/>
    </source>
</evidence>
<accession>A0A1E5HF56</accession>
<dbReference type="GO" id="GO:1904680">
    <property type="term" value="F:peptide transmembrane transporter activity"/>
    <property type="evidence" value="ECO:0007669"/>
    <property type="project" value="TreeGrafter"/>
</dbReference>
<dbReference type="Gene3D" id="3.40.190.10">
    <property type="entry name" value="Periplasmic binding protein-like II"/>
    <property type="match status" value="1"/>
</dbReference>
<dbReference type="GO" id="GO:0015833">
    <property type="term" value="P:peptide transport"/>
    <property type="evidence" value="ECO:0007669"/>
    <property type="project" value="TreeGrafter"/>
</dbReference>
<dbReference type="GO" id="GO:0043190">
    <property type="term" value="C:ATP-binding cassette (ABC) transporter complex"/>
    <property type="evidence" value="ECO:0007669"/>
    <property type="project" value="InterPro"/>
</dbReference>
<dbReference type="CDD" id="cd08510">
    <property type="entry name" value="PBP2_Lactococcal_OppA_like"/>
    <property type="match status" value="1"/>
</dbReference>
<dbReference type="AlphaFoldDB" id="A0A1E5HF56"/>
<keyword evidence="3 4" id="KW-0732">Signal</keyword>
<feature type="signal peptide" evidence="4">
    <location>
        <begin position="1"/>
        <end position="20"/>
    </location>
</feature>
<dbReference type="PANTHER" id="PTHR30290">
    <property type="entry name" value="PERIPLASMIC BINDING COMPONENT OF ABC TRANSPORTER"/>
    <property type="match status" value="1"/>
</dbReference>
<comment type="caution">
    <text evidence="6">The sequence shown here is derived from an EMBL/GenBank/DDBJ whole genome shotgun (WGS) entry which is preliminary data.</text>
</comment>
<proteinExistence type="inferred from homology"/>
<dbReference type="Proteomes" id="UP000094469">
    <property type="component" value="Unassembled WGS sequence"/>
</dbReference>
<gene>
    <name evidence="6" type="ORF">BCR24_11755</name>
</gene>
<dbReference type="InterPro" id="IPR030678">
    <property type="entry name" value="Peptide/Ni-bd"/>
</dbReference>
<dbReference type="OrthoDB" id="9796817at2"/>
<dbReference type="PROSITE" id="PS51257">
    <property type="entry name" value="PROKAR_LIPOPROTEIN"/>
    <property type="match status" value="1"/>
</dbReference>
<dbReference type="GO" id="GO:0042597">
    <property type="term" value="C:periplasmic space"/>
    <property type="evidence" value="ECO:0007669"/>
    <property type="project" value="UniProtKB-ARBA"/>
</dbReference>
<evidence type="ECO:0000256" key="3">
    <source>
        <dbReference type="ARBA" id="ARBA00022729"/>
    </source>
</evidence>
<reference evidence="7" key="1">
    <citation type="submission" date="2016-09" db="EMBL/GenBank/DDBJ databases">
        <authorList>
            <person name="Gulvik C.A."/>
        </authorList>
    </citation>
    <scope>NUCLEOTIDE SEQUENCE [LARGE SCALE GENOMIC DNA]</scope>
    <source>
        <strain evidence="7">LMG 26676</strain>
    </source>
</reference>
<evidence type="ECO:0000256" key="4">
    <source>
        <dbReference type="SAM" id="SignalP"/>
    </source>
</evidence>
<evidence type="ECO:0000256" key="2">
    <source>
        <dbReference type="ARBA" id="ARBA00022448"/>
    </source>
</evidence>
<dbReference type="InterPro" id="IPR000914">
    <property type="entry name" value="SBP_5_dom"/>
</dbReference>
<comment type="similarity">
    <text evidence="1">Belongs to the bacterial solute-binding protein 5 family.</text>
</comment>
<dbReference type="SUPFAM" id="SSF53850">
    <property type="entry name" value="Periplasmic binding protein-like II"/>
    <property type="match status" value="1"/>
</dbReference>